<dbReference type="PANTHER" id="PTHR43537:SF5">
    <property type="entry name" value="UXU OPERON TRANSCRIPTIONAL REGULATOR"/>
    <property type="match status" value="1"/>
</dbReference>
<reference evidence="5 6" key="1">
    <citation type="submission" date="2020-07" db="EMBL/GenBank/DDBJ databases">
        <title>Sequencing the genomes of 1000 actinobacteria strains.</title>
        <authorList>
            <person name="Klenk H.-P."/>
        </authorList>
    </citation>
    <scope>NUCLEOTIDE SEQUENCE [LARGE SCALE GENOMIC DNA]</scope>
    <source>
        <strain evidence="5 6">DSM 104006</strain>
    </source>
</reference>
<dbReference type="Pfam" id="PF07729">
    <property type="entry name" value="FCD"/>
    <property type="match status" value="1"/>
</dbReference>
<keyword evidence="6" id="KW-1185">Reference proteome</keyword>
<dbReference type="InterPro" id="IPR011711">
    <property type="entry name" value="GntR_C"/>
</dbReference>
<dbReference type="Gene3D" id="1.20.120.530">
    <property type="entry name" value="GntR ligand-binding domain-like"/>
    <property type="match status" value="1"/>
</dbReference>
<keyword evidence="2 5" id="KW-0238">DNA-binding</keyword>
<dbReference type="EMBL" id="JACCFK010000001">
    <property type="protein sequence ID" value="NYI88832.1"/>
    <property type="molecule type" value="Genomic_DNA"/>
</dbReference>
<dbReference type="PRINTS" id="PR00035">
    <property type="entry name" value="HTHGNTR"/>
</dbReference>
<evidence type="ECO:0000256" key="3">
    <source>
        <dbReference type="ARBA" id="ARBA00023163"/>
    </source>
</evidence>
<dbReference type="InterPro" id="IPR036390">
    <property type="entry name" value="WH_DNA-bd_sf"/>
</dbReference>
<protein>
    <submittedName>
        <fullName evidence="5">DNA-binding GntR family transcriptional regulator</fullName>
    </submittedName>
</protein>
<comment type="caution">
    <text evidence="5">The sequence shown here is derived from an EMBL/GenBank/DDBJ whole genome shotgun (WGS) entry which is preliminary data.</text>
</comment>
<feature type="domain" description="HTH gntR-type" evidence="4">
    <location>
        <begin position="10"/>
        <end position="77"/>
    </location>
</feature>
<dbReference type="AlphaFoldDB" id="A0A853B1V3"/>
<dbReference type="InterPro" id="IPR036388">
    <property type="entry name" value="WH-like_DNA-bd_sf"/>
</dbReference>
<dbReference type="InterPro" id="IPR008920">
    <property type="entry name" value="TF_FadR/GntR_C"/>
</dbReference>
<dbReference type="Gene3D" id="1.10.10.10">
    <property type="entry name" value="Winged helix-like DNA-binding domain superfamily/Winged helix DNA-binding domain"/>
    <property type="match status" value="1"/>
</dbReference>
<organism evidence="5 6">
    <name type="scientific">Amycolatopsis endophytica</name>
    <dbReference type="NCBI Taxonomy" id="860233"/>
    <lineage>
        <taxon>Bacteria</taxon>
        <taxon>Bacillati</taxon>
        <taxon>Actinomycetota</taxon>
        <taxon>Actinomycetes</taxon>
        <taxon>Pseudonocardiales</taxon>
        <taxon>Pseudonocardiaceae</taxon>
        <taxon>Amycolatopsis</taxon>
    </lineage>
</organism>
<dbReference type="SMART" id="SM00895">
    <property type="entry name" value="FCD"/>
    <property type="match status" value="1"/>
</dbReference>
<dbReference type="GO" id="GO:0003677">
    <property type="term" value="F:DNA binding"/>
    <property type="evidence" value="ECO:0007669"/>
    <property type="project" value="UniProtKB-KW"/>
</dbReference>
<dbReference type="Proteomes" id="UP000549616">
    <property type="component" value="Unassembled WGS sequence"/>
</dbReference>
<dbReference type="Pfam" id="PF00392">
    <property type="entry name" value="GntR"/>
    <property type="match status" value="1"/>
</dbReference>
<evidence type="ECO:0000256" key="1">
    <source>
        <dbReference type="ARBA" id="ARBA00023015"/>
    </source>
</evidence>
<dbReference type="PROSITE" id="PS50949">
    <property type="entry name" value="HTH_GNTR"/>
    <property type="match status" value="1"/>
</dbReference>
<keyword evidence="3" id="KW-0804">Transcription</keyword>
<gene>
    <name evidence="5" type="ORF">HNR02_002155</name>
</gene>
<dbReference type="PANTHER" id="PTHR43537">
    <property type="entry name" value="TRANSCRIPTIONAL REGULATOR, GNTR FAMILY"/>
    <property type="match status" value="1"/>
</dbReference>
<evidence type="ECO:0000313" key="5">
    <source>
        <dbReference type="EMBL" id="NYI88832.1"/>
    </source>
</evidence>
<dbReference type="CDD" id="cd07377">
    <property type="entry name" value="WHTH_GntR"/>
    <property type="match status" value="1"/>
</dbReference>
<dbReference type="SMART" id="SM00345">
    <property type="entry name" value="HTH_GNTR"/>
    <property type="match status" value="1"/>
</dbReference>
<proteinExistence type="predicted"/>
<sequence length="222" mass="25117">MGKSTDPVTGSGVDKCLAAIRSMVLSGELLPGQKVQQAALAEALGVSRIPVREALSRLQSEGIVEHKSNTGYTVSRFNSEDLAELYLMRRLLETELVKTADLSRIDVAAMGKLHTEMVAAARAQDPDEFQRLNRQFHFAIFDASPLTLVRQELQRLWYMSDFYRSLYLYELETTQRLVAEHKAIIDVVRAQDSKRLLKELDAHRAGTEKIVVRRLGHRRRPA</sequence>
<evidence type="ECO:0000259" key="4">
    <source>
        <dbReference type="PROSITE" id="PS50949"/>
    </source>
</evidence>
<evidence type="ECO:0000313" key="6">
    <source>
        <dbReference type="Proteomes" id="UP000549616"/>
    </source>
</evidence>
<name>A0A853B1V3_9PSEU</name>
<keyword evidence="1" id="KW-0805">Transcription regulation</keyword>
<dbReference type="SUPFAM" id="SSF46785">
    <property type="entry name" value="Winged helix' DNA-binding domain"/>
    <property type="match status" value="1"/>
</dbReference>
<dbReference type="SUPFAM" id="SSF48008">
    <property type="entry name" value="GntR ligand-binding domain-like"/>
    <property type="match status" value="1"/>
</dbReference>
<dbReference type="GO" id="GO:0003700">
    <property type="term" value="F:DNA-binding transcription factor activity"/>
    <property type="evidence" value="ECO:0007669"/>
    <property type="project" value="InterPro"/>
</dbReference>
<evidence type="ECO:0000256" key="2">
    <source>
        <dbReference type="ARBA" id="ARBA00023125"/>
    </source>
</evidence>
<dbReference type="RefSeq" id="WP_179773011.1">
    <property type="nucleotide sequence ID" value="NZ_JACCFK010000001.1"/>
</dbReference>
<accession>A0A853B1V3</accession>
<dbReference type="InterPro" id="IPR000524">
    <property type="entry name" value="Tscrpt_reg_HTH_GntR"/>
</dbReference>